<accession>A0A1H9MH14</accession>
<sequence length="141" mass="16815">MMITENIMEQRYQHLIDILAKRCNRFAFVENRQLMENEELRLAAVDELLAPIKSQLIERKVQNEWETTTLGENTAFVYYFLLNDTTAQFLKERTDSLFGWITPELPEDLMFYDDEQCLLAACSHEGFFWMGEKVWDRFLLS</sequence>
<comment type="caution">
    <text evidence="1">The sequence shown here is derived from an EMBL/GenBank/DDBJ whole genome shotgun (WGS) entry which is preliminary data.</text>
</comment>
<evidence type="ECO:0008006" key="3">
    <source>
        <dbReference type="Google" id="ProtNLM"/>
    </source>
</evidence>
<dbReference type="EMBL" id="FOEL01000012">
    <property type="protein sequence ID" value="SER23006.1"/>
    <property type="molecule type" value="Genomic_DNA"/>
</dbReference>
<proteinExistence type="predicted"/>
<dbReference type="AlphaFoldDB" id="A0A1H9MH14"/>
<dbReference type="Proteomes" id="UP000199410">
    <property type="component" value="Unassembled WGS sequence"/>
</dbReference>
<organism evidence="1 2">
    <name type="scientific">Lysinibacillus fusiformis</name>
    <dbReference type="NCBI Taxonomy" id="28031"/>
    <lineage>
        <taxon>Bacteria</taxon>
        <taxon>Bacillati</taxon>
        <taxon>Bacillota</taxon>
        <taxon>Bacilli</taxon>
        <taxon>Bacillales</taxon>
        <taxon>Bacillaceae</taxon>
        <taxon>Lysinibacillus</taxon>
    </lineage>
</organism>
<evidence type="ECO:0000313" key="2">
    <source>
        <dbReference type="Proteomes" id="UP000199410"/>
    </source>
</evidence>
<dbReference type="RefSeq" id="WP_089986492.1">
    <property type="nucleotide sequence ID" value="NZ_FMVP01000012.1"/>
</dbReference>
<gene>
    <name evidence="1" type="ORF">SAMN02787113_03296</name>
</gene>
<reference evidence="1 2" key="1">
    <citation type="submission" date="2016-10" db="EMBL/GenBank/DDBJ databases">
        <authorList>
            <person name="Varghese N."/>
            <person name="Submissions S."/>
        </authorList>
    </citation>
    <scope>NUCLEOTIDE SEQUENCE [LARGE SCALE GENOMIC DNA]</scope>
    <source>
        <strain evidence="1 2">TC-13</strain>
    </source>
</reference>
<evidence type="ECO:0000313" key="1">
    <source>
        <dbReference type="EMBL" id="SER23006.1"/>
    </source>
</evidence>
<name>A0A1H9MH14_9BACI</name>
<protein>
    <recommendedName>
        <fullName evidence="3">Stage III sporulation protein AH</fullName>
    </recommendedName>
</protein>